<dbReference type="PIRSF" id="PIRSF001535">
    <property type="entry name" value="ProRS_1"/>
    <property type="match status" value="1"/>
</dbReference>
<dbReference type="InterPro" id="IPR002314">
    <property type="entry name" value="aa-tRNA-synt_IIb"/>
</dbReference>
<dbReference type="CDD" id="cd00779">
    <property type="entry name" value="ProRS_core_prok"/>
    <property type="match status" value="1"/>
</dbReference>
<proteinExistence type="inferred from homology"/>
<evidence type="ECO:0000256" key="4">
    <source>
        <dbReference type="ARBA" id="ARBA00022598"/>
    </source>
</evidence>
<dbReference type="GO" id="GO:0004827">
    <property type="term" value="F:proline-tRNA ligase activity"/>
    <property type="evidence" value="ECO:0007669"/>
    <property type="project" value="UniProtKB-EC"/>
</dbReference>
<dbReference type="Proteomes" id="UP001222087">
    <property type="component" value="Chromosome"/>
</dbReference>
<comment type="similarity">
    <text evidence="10">Belongs to the class-II aminoacyl-tRNA synthetase family. ProS type 1 subfamily.</text>
</comment>
<dbReference type="InterPro" id="IPR036621">
    <property type="entry name" value="Anticodon-bd_dom_sf"/>
</dbReference>
<dbReference type="NCBIfam" id="TIGR00409">
    <property type="entry name" value="proS_fam_II"/>
    <property type="match status" value="1"/>
</dbReference>
<feature type="domain" description="Aminoacyl-transfer RNA synthetases class-II family profile" evidence="11">
    <location>
        <begin position="33"/>
        <end position="465"/>
    </location>
</feature>
<dbReference type="InterPro" id="IPR033730">
    <property type="entry name" value="ProRS_core_prok"/>
</dbReference>
<evidence type="ECO:0000259" key="11">
    <source>
        <dbReference type="PROSITE" id="PS50862"/>
    </source>
</evidence>
<gene>
    <name evidence="10" type="primary">proS</name>
    <name evidence="12" type="ORF">PXX05_09895</name>
</gene>
<keyword evidence="7 10" id="KW-0648">Protein biosynthesis</keyword>
<keyword evidence="5 10" id="KW-0547">Nucleotide-binding</keyword>
<keyword evidence="3 10" id="KW-0963">Cytoplasm</keyword>
<comment type="subcellular location">
    <subcellularLocation>
        <location evidence="1 10">Cytoplasm</location>
    </subcellularLocation>
</comment>
<evidence type="ECO:0000256" key="9">
    <source>
        <dbReference type="ARBA" id="ARBA00047671"/>
    </source>
</evidence>
<comment type="subunit">
    <text evidence="2 10">Homodimer.</text>
</comment>
<dbReference type="Pfam" id="PF04073">
    <property type="entry name" value="tRNA_edit"/>
    <property type="match status" value="1"/>
</dbReference>
<keyword evidence="4 10" id="KW-0436">Ligase</keyword>
<evidence type="ECO:0000313" key="13">
    <source>
        <dbReference type="Proteomes" id="UP001222087"/>
    </source>
</evidence>
<dbReference type="InterPro" id="IPR006195">
    <property type="entry name" value="aa-tRNA-synth_II"/>
</dbReference>
<dbReference type="InterPro" id="IPR045864">
    <property type="entry name" value="aa-tRNA-synth_II/BPL/LPL"/>
</dbReference>
<dbReference type="InterPro" id="IPR004154">
    <property type="entry name" value="Anticodon-bd"/>
</dbReference>
<evidence type="ECO:0000256" key="3">
    <source>
        <dbReference type="ARBA" id="ARBA00022490"/>
    </source>
</evidence>
<accession>A0ABY8AP52</accession>
<dbReference type="InterPro" id="IPR023717">
    <property type="entry name" value="Pro-tRNA-Synthase_IIa_type1"/>
</dbReference>
<evidence type="ECO:0000256" key="5">
    <source>
        <dbReference type="ARBA" id="ARBA00022741"/>
    </source>
</evidence>
<dbReference type="InterPro" id="IPR050062">
    <property type="entry name" value="Pro-tRNA_synthetase"/>
</dbReference>
<dbReference type="Pfam" id="PF00587">
    <property type="entry name" value="tRNA-synt_2b"/>
    <property type="match status" value="1"/>
</dbReference>
<keyword evidence="13" id="KW-1185">Reference proteome</keyword>
<dbReference type="Gene3D" id="3.40.50.800">
    <property type="entry name" value="Anticodon-binding domain"/>
    <property type="match status" value="1"/>
</dbReference>
<organism evidence="12 13">
    <name type="scientific">Legionella cardiaca</name>
    <dbReference type="NCBI Taxonomy" id="1071983"/>
    <lineage>
        <taxon>Bacteria</taxon>
        <taxon>Pseudomonadati</taxon>
        <taxon>Pseudomonadota</taxon>
        <taxon>Gammaproteobacteria</taxon>
        <taxon>Legionellales</taxon>
        <taxon>Legionellaceae</taxon>
        <taxon>Legionella</taxon>
    </lineage>
</organism>
<evidence type="ECO:0000256" key="8">
    <source>
        <dbReference type="ARBA" id="ARBA00023146"/>
    </source>
</evidence>
<evidence type="ECO:0000256" key="2">
    <source>
        <dbReference type="ARBA" id="ARBA00011738"/>
    </source>
</evidence>
<dbReference type="SUPFAM" id="SSF55681">
    <property type="entry name" value="Class II aaRS and biotin synthetases"/>
    <property type="match status" value="1"/>
</dbReference>
<dbReference type="RefSeq" id="WP_275088064.1">
    <property type="nucleotide sequence ID" value="NZ_CP119078.1"/>
</dbReference>
<name>A0ABY8AP52_9GAMM</name>
<comment type="domain">
    <text evidence="10">Consists of three domains: the N-terminal catalytic domain, the editing domain and the C-terminal anticodon-binding domain.</text>
</comment>
<evidence type="ECO:0000256" key="10">
    <source>
        <dbReference type="HAMAP-Rule" id="MF_01569"/>
    </source>
</evidence>
<dbReference type="InterPro" id="IPR044140">
    <property type="entry name" value="ProRS_anticodon_short"/>
</dbReference>
<dbReference type="InterPro" id="IPR036754">
    <property type="entry name" value="YbaK/aa-tRNA-synt-asso_dom_sf"/>
</dbReference>
<sequence>MRASQWLLATLKETPNDAEIVSHQLMLRAGMIRKLGSGLYTWLPLGLKVLRKVEQIVREEMNRTHAMEVLMPAVQPAELWQETGRWETFGGQLLTMQDSNGRDYCFGPTHEEVITDLMRNELQSYKQLPANFYQIQTKFRDEIRPRFGVMRAREFIMKDAYSFHLSQESLQETYDAMYQAYCRIFDRLGLHYRAVEADTGAIGGSASHEFQVLADSGEDLIFYSDASDYAANIEQATTIIPAKATVTTQEKMTLVNTPGQKTITEVANFLKTDTAQTVKTLIVIGEEHPLVALVLRGDDELNEVKASKHPLVKAPLQFADEQIILQKLKVPIGSLGPVELDIPVIADYHALTMTSFICGANQADKHYMNVAWERDARYQDAYDLRNVKVGDPSPDGKGNLHACRGIEVGHVFQLGDKYARAMNAAVINEQGQLQTMIMGCYGLGISRVVAAAIEQHHDDHGIIWPQSIAPFQLVIIPINGHRSTIVKETAESLYQQLSAKGIDVLLDDRNERPGVLFADSDLIGIPHRLVVSERNLEQNAVEYKARNKEEISRISLSDLNKFICDLFNL</sequence>
<dbReference type="InterPro" id="IPR004500">
    <property type="entry name" value="Pro-tRNA-synth_IIa_bac-type"/>
</dbReference>
<evidence type="ECO:0000313" key="12">
    <source>
        <dbReference type="EMBL" id="WED42239.1"/>
    </source>
</evidence>
<dbReference type="InterPro" id="IPR007214">
    <property type="entry name" value="YbaK/aa-tRNA-synth-assoc-dom"/>
</dbReference>
<keyword evidence="8 10" id="KW-0030">Aminoacyl-tRNA synthetase</keyword>
<dbReference type="CDD" id="cd00861">
    <property type="entry name" value="ProRS_anticodon_short"/>
    <property type="match status" value="1"/>
</dbReference>
<dbReference type="PRINTS" id="PR01046">
    <property type="entry name" value="TRNASYNTHPRO"/>
</dbReference>
<dbReference type="Gene3D" id="3.30.930.10">
    <property type="entry name" value="Bira Bifunctional Protein, Domain 2"/>
    <property type="match status" value="2"/>
</dbReference>
<dbReference type="NCBIfam" id="NF006625">
    <property type="entry name" value="PRK09194.1"/>
    <property type="match status" value="1"/>
</dbReference>
<dbReference type="EC" id="6.1.1.15" evidence="10"/>
<dbReference type="PANTHER" id="PTHR42753">
    <property type="entry name" value="MITOCHONDRIAL RIBOSOME PROTEIN L39/PROLYL-TRNA LIGASE FAMILY MEMBER"/>
    <property type="match status" value="1"/>
</dbReference>
<dbReference type="InterPro" id="IPR002316">
    <property type="entry name" value="Pro-tRNA-ligase_IIa"/>
</dbReference>
<dbReference type="Pfam" id="PF03129">
    <property type="entry name" value="HGTP_anticodon"/>
    <property type="match status" value="1"/>
</dbReference>
<evidence type="ECO:0000256" key="7">
    <source>
        <dbReference type="ARBA" id="ARBA00022917"/>
    </source>
</evidence>
<keyword evidence="6 10" id="KW-0067">ATP-binding</keyword>
<dbReference type="EMBL" id="CP119078">
    <property type="protein sequence ID" value="WED42239.1"/>
    <property type="molecule type" value="Genomic_DNA"/>
</dbReference>
<protein>
    <recommendedName>
        <fullName evidence="10">Proline--tRNA ligase</fullName>
        <ecNumber evidence="10">6.1.1.15</ecNumber>
    </recommendedName>
    <alternativeName>
        <fullName evidence="10">Prolyl-tRNA synthetase</fullName>
        <shortName evidence="10">ProRS</shortName>
    </alternativeName>
</protein>
<dbReference type="PROSITE" id="PS50862">
    <property type="entry name" value="AA_TRNA_LIGASE_II"/>
    <property type="match status" value="1"/>
</dbReference>
<evidence type="ECO:0000256" key="1">
    <source>
        <dbReference type="ARBA" id="ARBA00004496"/>
    </source>
</evidence>
<dbReference type="SUPFAM" id="SSF55826">
    <property type="entry name" value="YbaK/ProRS associated domain"/>
    <property type="match status" value="1"/>
</dbReference>
<dbReference type="SUPFAM" id="SSF52954">
    <property type="entry name" value="Class II aaRS ABD-related"/>
    <property type="match status" value="1"/>
</dbReference>
<comment type="function">
    <text evidence="10">Catalyzes the attachment of proline to tRNA(Pro) in a two-step reaction: proline is first activated by ATP to form Pro-AMP and then transferred to the acceptor end of tRNA(Pro). As ProRS can inadvertently accommodate and process non-cognate amino acids such as alanine and cysteine, to avoid such errors it has two additional distinct editing activities against alanine. One activity is designated as 'pretransfer' editing and involves the tRNA(Pro)-independent hydrolysis of activated Ala-AMP. The other activity is designated 'posttransfer' editing and involves deacylation of mischarged Ala-tRNA(Pro). The misacylated Cys-tRNA(Pro) is not edited by ProRS.</text>
</comment>
<comment type="catalytic activity">
    <reaction evidence="9 10">
        <text>tRNA(Pro) + L-proline + ATP = L-prolyl-tRNA(Pro) + AMP + diphosphate</text>
        <dbReference type="Rhea" id="RHEA:14305"/>
        <dbReference type="Rhea" id="RHEA-COMP:9700"/>
        <dbReference type="Rhea" id="RHEA-COMP:9702"/>
        <dbReference type="ChEBI" id="CHEBI:30616"/>
        <dbReference type="ChEBI" id="CHEBI:33019"/>
        <dbReference type="ChEBI" id="CHEBI:60039"/>
        <dbReference type="ChEBI" id="CHEBI:78442"/>
        <dbReference type="ChEBI" id="CHEBI:78532"/>
        <dbReference type="ChEBI" id="CHEBI:456215"/>
        <dbReference type="EC" id="6.1.1.15"/>
    </reaction>
</comment>
<dbReference type="PANTHER" id="PTHR42753:SF2">
    <property type="entry name" value="PROLINE--TRNA LIGASE"/>
    <property type="match status" value="1"/>
</dbReference>
<dbReference type="CDD" id="cd04334">
    <property type="entry name" value="ProRS-INS"/>
    <property type="match status" value="1"/>
</dbReference>
<dbReference type="HAMAP" id="MF_01569">
    <property type="entry name" value="Pro_tRNA_synth_type1"/>
    <property type="match status" value="1"/>
</dbReference>
<reference evidence="12 13" key="1">
    <citation type="submission" date="2023-02" db="EMBL/GenBank/DDBJ databases">
        <title>Genome Sequence of L. cardiaca H63T.</title>
        <authorList>
            <person name="Lopez A.E."/>
            <person name="Cianciotto N.P."/>
        </authorList>
    </citation>
    <scope>NUCLEOTIDE SEQUENCE [LARGE SCALE GENOMIC DNA]</scope>
    <source>
        <strain evidence="12 13">H63</strain>
    </source>
</reference>
<evidence type="ECO:0000256" key="6">
    <source>
        <dbReference type="ARBA" id="ARBA00022840"/>
    </source>
</evidence>